<dbReference type="Proteomes" id="UP000285146">
    <property type="component" value="Unassembled WGS sequence"/>
</dbReference>
<keyword evidence="4" id="KW-1185">Reference proteome</keyword>
<organism evidence="3 4">
    <name type="scientific">Cytospora leucostoma</name>
    <dbReference type="NCBI Taxonomy" id="1230097"/>
    <lineage>
        <taxon>Eukaryota</taxon>
        <taxon>Fungi</taxon>
        <taxon>Dikarya</taxon>
        <taxon>Ascomycota</taxon>
        <taxon>Pezizomycotina</taxon>
        <taxon>Sordariomycetes</taxon>
        <taxon>Sordariomycetidae</taxon>
        <taxon>Diaporthales</taxon>
        <taxon>Cytosporaceae</taxon>
        <taxon>Cytospora</taxon>
    </lineage>
</organism>
<keyword evidence="2" id="KW-0812">Transmembrane</keyword>
<protein>
    <recommendedName>
        <fullName evidence="5">Acyltransferase 3 domain-containing protein</fullName>
    </recommendedName>
</protein>
<name>A0A423XNR3_9PEZI</name>
<evidence type="ECO:0000256" key="1">
    <source>
        <dbReference type="SAM" id="MobiDB-lite"/>
    </source>
</evidence>
<dbReference type="InParanoid" id="A0A423XNR3"/>
<dbReference type="PANTHER" id="PTHR40407:SF1">
    <property type="entry name" value="HEPARAN-ALPHA-GLUCOSAMINIDE N-ACETYLTRANSFERASE CATALYTIC DOMAIN-CONTAINING PROTEIN"/>
    <property type="match status" value="1"/>
</dbReference>
<feature type="transmembrane region" description="Helical" evidence="2">
    <location>
        <begin position="174"/>
        <end position="196"/>
    </location>
</feature>
<dbReference type="STRING" id="1230097.A0A423XNR3"/>
<sequence>MDETARALPGDTVQETSFADDAPAQDDRVSPPGTKAPELEAAAASSNTSMTEDRQGGSHVPYGSVSDDDEPSSHLTTSTKSITRGLAPDLLRGLLLVLLVLYHNTLALNPWEAETAIGGEADSGKLVSAWNRPVAYAVRSLTHLSAPGLIFLLSTGTVYFGRSRKAIGWSAGKIAWHFLQRAVVLTLICVLLGLVLTLGKVWFLNLVLFALAVTYLLAGLIFLVISRTEESLAFGLLKILPDAKEDNAREPLLGDRRGEEDIAPDVKIMRAADISWHLHNAFLLVLAVFTIWWNIWLSPNGGHCKADSSTADLGAMGLPQSNWFGIWFYPLKKDRVVSAFPPLAWLSFALLGLLYGRVILARPWTKTVLATGNALTGLAFSLIFVLTRVLRFGNLSQGCLQMPEHTSNPDANPYLASWSSFFYLVKSPPDIAFWAYAFGSNFLLLAFFGVLPAAVALTVLNPLVVYGTSALFFYVAHLVLLFLSRLVWLPLKGHNMGWKDPITGDEAKGVDTLWVYWLNWALVLAVMYPLCKLYGSFKKTKGPDSIWRFF</sequence>
<dbReference type="AlphaFoldDB" id="A0A423XNR3"/>
<comment type="caution">
    <text evidence="3">The sequence shown here is derived from an EMBL/GenBank/DDBJ whole genome shotgun (WGS) entry which is preliminary data.</text>
</comment>
<feature type="region of interest" description="Disordered" evidence="1">
    <location>
        <begin position="1"/>
        <end position="79"/>
    </location>
</feature>
<feature type="transmembrane region" description="Helical" evidence="2">
    <location>
        <begin position="336"/>
        <end position="355"/>
    </location>
</feature>
<feature type="transmembrane region" description="Helical" evidence="2">
    <location>
        <begin position="144"/>
        <end position="162"/>
    </location>
</feature>
<dbReference type="OrthoDB" id="2505607at2759"/>
<feature type="transmembrane region" description="Helical" evidence="2">
    <location>
        <begin position="367"/>
        <end position="386"/>
    </location>
</feature>
<dbReference type="EMBL" id="LKEB01000002">
    <property type="protein sequence ID" value="ROW17866.1"/>
    <property type="molecule type" value="Genomic_DNA"/>
</dbReference>
<evidence type="ECO:0000313" key="3">
    <source>
        <dbReference type="EMBL" id="ROW17866.1"/>
    </source>
</evidence>
<gene>
    <name evidence="3" type="ORF">VPNG_00867</name>
</gene>
<accession>A0A423XNR3</accession>
<proteinExistence type="predicted"/>
<feature type="transmembrane region" description="Helical" evidence="2">
    <location>
        <begin position="514"/>
        <end position="531"/>
    </location>
</feature>
<keyword evidence="2" id="KW-1133">Transmembrane helix</keyword>
<evidence type="ECO:0008006" key="5">
    <source>
        <dbReference type="Google" id="ProtNLM"/>
    </source>
</evidence>
<feature type="transmembrane region" description="Helical" evidence="2">
    <location>
        <begin position="276"/>
        <end position="295"/>
    </location>
</feature>
<evidence type="ECO:0000256" key="2">
    <source>
        <dbReference type="SAM" id="Phobius"/>
    </source>
</evidence>
<feature type="transmembrane region" description="Helical" evidence="2">
    <location>
        <begin position="202"/>
        <end position="225"/>
    </location>
</feature>
<feature type="transmembrane region" description="Helical" evidence="2">
    <location>
        <begin position="463"/>
        <end position="488"/>
    </location>
</feature>
<evidence type="ECO:0000313" key="4">
    <source>
        <dbReference type="Proteomes" id="UP000285146"/>
    </source>
</evidence>
<dbReference type="PANTHER" id="PTHR40407">
    <property type="entry name" value="MEMBRANE PROTEIN-LIKE PROTEIN"/>
    <property type="match status" value="1"/>
</dbReference>
<keyword evidence="2" id="KW-0472">Membrane</keyword>
<reference evidence="3 4" key="1">
    <citation type="submission" date="2015-09" db="EMBL/GenBank/DDBJ databases">
        <title>Host preference determinants of Valsa canker pathogens revealed by comparative genomics.</title>
        <authorList>
            <person name="Yin Z."/>
            <person name="Huang L."/>
        </authorList>
    </citation>
    <scope>NUCLEOTIDE SEQUENCE [LARGE SCALE GENOMIC DNA]</scope>
    <source>
        <strain evidence="3 4">SXYLt</strain>
    </source>
</reference>